<feature type="compositionally biased region" description="Basic and acidic residues" evidence="2">
    <location>
        <begin position="76"/>
        <end position="89"/>
    </location>
</feature>
<evidence type="ECO:0000259" key="3">
    <source>
        <dbReference type="Pfam" id="PF04676"/>
    </source>
</evidence>
<feature type="compositionally biased region" description="Basic and acidic residues" evidence="2">
    <location>
        <begin position="160"/>
        <end position="172"/>
    </location>
</feature>
<name>A0A9N9Q9Z6_9CUCU</name>
<evidence type="ECO:0000256" key="2">
    <source>
        <dbReference type="SAM" id="MobiDB-lite"/>
    </source>
</evidence>
<evidence type="ECO:0000256" key="1">
    <source>
        <dbReference type="ARBA" id="ARBA00006795"/>
    </source>
</evidence>
<evidence type="ECO:0000259" key="4">
    <source>
        <dbReference type="Pfam" id="PF04677"/>
    </source>
</evidence>
<feature type="compositionally biased region" description="Basic and acidic residues" evidence="2">
    <location>
        <begin position="53"/>
        <end position="65"/>
    </location>
</feature>
<organism evidence="5 6">
    <name type="scientific">Ceutorhynchus assimilis</name>
    <name type="common">cabbage seed weevil</name>
    <dbReference type="NCBI Taxonomy" id="467358"/>
    <lineage>
        <taxon>Eukaryota</taxon>
        <taxon>Metazoa</taxon>
        <taxon>Ecdysozoa</taxon>
        <taxon>Arthropoda</taxon>
        <taxon>Hexapoda</taxon>
        <taxon>Insecta</taxon>
        <taxon>Pterygota</taxon>
        <taxon>Neoptera</taxon>
        <taxon>Endopterygota</taxon>
        <taxon>Coleoptera</taxon>
        <taxon>Polyphaga</taxon>
        <taxon>Cucujiformia</taxon>
        <taxon>Curculionidae</taxon>
        <taxon>Ceutorhynchinae</taxon>
        <taxon>Ceutorhynchus</taxon>
    </lineage>
</organism>
<dbReference type="InterPro" id="IPR006767">
    <property type="entry name" value="Cwf19-like_C_dom-2"/>
</dbReference>
<evidence type="ECO:0000313" key="5">
    <source>
        <dbReference type="EMBL" id="CAG9761763.1"/>
    </source>
</evidence>
<feature type="region of interest" description="Disordered" evidence="2">
    <location>
        <begin position="223"/>
        <end position="257"/>
    </location>
</feature>
<dbReference type="AlphaFoldDB" id="A0A9N9Q9Z6"/>
<dbReference type="GO" id="GO:0000398">
    <property type="term" value="P:mRNA splicing, via spliceosome"/>
    <property type="evidence" value="ECO:0007669"/>
    <property type="project" value="TreeGrafter"/>
</dbReference>
<feature type="compositionally biased region" description="Polar residues" evidence="2">
    <location>
        <begin position="223"/>
        <end position="233"/>
    </location>
</feature>
<evidence type="ECO:0008006" key="7">
    <source>
        <dbReference type="Google" id="ProtNLM"/>
    </source>
</evidence>
<dbReference type="InterPro" id="IPR040194">
    <property type="entry name" value="Cwf19-like"/>
</dbReference>
<reference evidence="5" key="1">
    <citation type="submission" date="2022-01" db="EMBL/GenBank/DDBJ databases">
        <authorList>
            <person name="King R."/>
        </authorList>
    </citation>
    <scope>NUCLEOTIDE SEQUENCE</scope>
</reference>
<feature type="region of interest" description="Disordered" evidence="2">
    <location>
        <begin position="1"/>
        <end position="172"/>
    </location>
</feature>
<evidence type="ECO:0000313" key="6">
    <source>
        <dbReference type="Proteomes" id="UP001152799"/>
    </source>
</evidence>
<dbReference type="GO" id="GO:0071014">
    <property type="term" value="C:post-mRNA release spliceosomal complex"/>
    <property type="evidence" value="ECO:0007669"/>
    <property type="project" value="TreeGrafter"/>
</dbReference>
<keyword evidence="6" id="KW-1185">Reference proteome</keyword>
<dbReference type="PANTHER" id="PTHR12072:SF5">
    <property type="entry name" value="CWF19-LIKE PROTEIN 2"/>
    <property type="match status" value="1"/>
</dbReference>
<sequence length="559" mass="64816">MGKHSKKSKKHHKHKKSSYKDDSTKRKSRKRSSSDEIESKKKRYSSSSDSSNEDIKETTQKRDDWMNLSTTFASFSKEDRKKVNEKQAKEAAQYNPSQCARELNPYWKNGGDGLPKFQKPSQNDSDSDHHNKSFDRKHKKSQSNWRKTKEPSPKPCTSFEIEKIPESDKPMTEKDLNLLAGKLVKAEIMGNNKLIEELKIKLEKGRALLAEAKLQGEEVLLTQTDRQGNSKPLTLQHEESSGSKKRKKPVETHNNQQRVRYFPDDDKYSLKQMFEDEKFNSVEAQQSEFVKIASKIRKNDDLDDLFADNVRRQKSDSDIDKKSKEKAINEHNKISSSLDNCSKCIQSTATLKNLIISMGEFVYLSLPSCEPLMEGHCLIIPIRHANSVTQLDENEWEEIKDFRRALCKLFASKDLIPIFFEIAVGFHKYPHTVLECVPVPKEEGDLAPIYFKKAIDESEYEWSENKKLVSLKGRNIRKAIPKELPYFSVSFGLEEGFAHVIETENLFPRNFAQEIIGGMLDLHHNKWRRPSRQSFDLQSKRVLEFTKEWEKFDCTITRN</sequence>
<dbReference type="OrthoDB" id="2113965at2759"/>
<gene>
    <name evidence="5" type="ORF">CEUTPL_LOCUS2457</name>
</gene>
<dbReference type="Gene3D" id="3.30.428.10">
    <property type="entry name" value="HIT-like"/>
    <property type="match status" value="1"/>
</dbReference>
<dbReference type="InterPro" id="IPR006768">
    <property type="entry name" value="Cwf19-like_C_dom-1"/>
</dbReference>
<dbReference type="InterPro" id="IPR036265">
    <property type="entry name" value="HIT-like_sf"/>
</dbReference>
<dbReference type="EMBL" id="OU892286">
    <property type="protein sequence ID" value="CAG9761763.1"/>
    <property type="molecule type" value="Genomic_DNA"/>
</dbReference>
<feature type="compositionally biased region" description="Basic residues" evidence="2">
    <location>
        <begin position="1"/>
        <end position="17"/>
    </location>
</feature>
<protein>
    <recommendedName>
        <fullName evidence="7">CWF19-like protein 2</fullName>
    </recommendedName>
</protein>
<dbReference type="SUPFAM" id="SSF54197">
    <property type="entry name" value="HIT-like"/>
    <property type="match status" value="1"/>
</dbReference>
<dbReference type="Proteomes" id="UP001152799">
    <property type="component" value="Chromosome 10"/>
</dbReference>
<accession>A0A9N9Q9Z6</accession>
<dbReference type="Pfam" id="PF04676">
    <property type="entry name" value="CwfJ_C_2"/>
    <property type="match status" value="1"/>
</dbReference>
<feature type="domain" description="Cwf19-like protein C-terminal" evidence="3">
    <location>
        <begin position="461"/>
        <end position="555"/>
    </location>
</feature>
<proteinExistence type="inferred from homology"/>
<dbReference type="PANTHER" id="PTHR12072">
    <property type="entry name" value="CWF19, CELL CYCLE CONTROL PROTEIN"/>
    <property type="match status" value="1"/>
</dbReference>
<comment type="similarity">
    <text evidence="1">Belongs to the CWF19 family.</text>
</comment>
<dbReference type="Pfam" id="PF04677">
    <property type="entry name" value="CwfJ_C_1"/>
    <property type="match status" value="1"/>
</dbReference>
<feature type="domain" description="Cwf19-like C-terminal" evidence="4">
    <location>
        <begin position="329"/>
        <end position="452"/>
    </location>
</feature>